<dbReference type="GO" id="GO:0003697">
    <property type="term" value="F:single-stranded DNA binding"/>
    <property type="evidence" value="ECO:0007669"/>
    <property type="project" value="InterPro"/>
</dbReference>
<dbReference type="EMBL" id="VSSQ01000037">
    <property type="protein sequence ID" value="MPL67487.1"/>
    <property type="molecule type" value="Genomic_DNA"/>
</dbReference>
<comment type="similarity">
    <text evidence="2">Belongs to the RecF family.</text>
</comment>
<evidence type="ECO:0000256" key="4">
    <source>
        <dbReference type="ARBA" id="ARBA00022490"/>
    </source>
</evidence>
<dbReference type="GO" id="GO:0005737">
    <property type="term" value="C:cytoplasm"/>
    <property type="evidence" value="ECO:0007669"/>
    <property type="project" value="UniProtKB-SubCell"/>
</dbReference>
<dbReference type="Gene3D" id="3.40.50.300">
    <property type="entry name" value="P-loop containing nucleotide triphosphate hydrolases"/>
    <property type="match status" value="1"/>
</dbReference>
<keyword evidence="5" id="KW-0235">DNA replication</keyword>
<dbReference type="AlphaFoldDB" id="A0A644TM70"/>
<dbReference type="GO" id="GO:0006302">
    <property type="term" value="P:double-strand break repair"/>
    <property type="evidence" value="ECO:0007669"/>
    <property type="project" value="TreeGrafter"/>
</dbReference>
<dbReference type="GO" id="GO:0006260">
    <property type="term" value="P:DNA replication"/>
    <property type="evidence" value="ECO:0007669"/>
    <property type="project" value="UniProtKB-KW"/>
</dbReference>
<comment type="caution">
    <text evidence="10">The sequence shown here is derived from an EMBL/GenBank/DDBJ whole genome shotgun (WGS) entry which is preliminary data.</text>
</comment>
<dbReference type="PANTHER" id="PTHR32182">
    <property type="entry name" value="DNA REPLICATION AND REPAIR PROTEIN RECF"/>
    <property type="match status" value="1"/>
</dbReference>
<dbReference type="PROSITE" id="PS00618">
    <property type="entry name" value="RECF_2"/>
    <property type="match status" value="1"/>
</dbReference>
<keyword evidence="8" id="KW-0238">DNA-binding</keyword>
<evidence type="ECO:0000256" key="3">
    <source>
        <dbReference type="ARBA" id="ARBA00020170"/>
    </source>
</evidence>
<sequence>MEIKWLHLKSFRNYQDQEVDFRPGLTILQGENGQGKTNILEGIYYLLTGKSYRVHREQELARWGENEFHLYGDFIVQRRKLRLESHYQDKRKIIKINQIPCRKLSEYVGTINVVFFSPDDLVMVKGGPAERRRFLDLHIAQHHSKHIQLLNAYNKVLQQKNALLKQGQGGSKSQITQIELWNEQILRIGSEIIRNRWEFTGLLSRKGQEIYGQISSGKEELTMDYHALGKNNLEEALAAFPKLLAEKMSLEMERKMVLIGPHRDDILFKLNERSARLYGSQGQQRSIVLSTKLAELEVIRQEKGDYPLLLLDDVLSELDRFRRDYLLDYTKSLQQTIMTMTSAETLTQRASLLLKVEKGQIGRIE</sequence>
<gene>
    <name evidence="10" type="primary">recF_4</name>
    <name evidence="10" type="ORF">SDC9_13181</name>
</gene>
<dbReference type="InterPro" id="IPR001238">
    <property type="entry name" value="DNA-binding_RecF"/>
</dbReference>
<keyword evidence="4" id="KW-0963">Cytoplasm</keyword>
<dbReference type="CDD" id="cd03242">
    <property type="entry name" value="ABC_RecF"/>
    <property type="match status" value="1"/>
</dbReference>
<feature type="domain" description="RecF/RecN/SMC N-terminal" evidence="9">
    <location>
        <begin position="3"/>
        <end position="358"/>
    </location>
</feature>
<evidence type="ECO:0000313" key="10">
    <source>
        <dbReference type="EMBL" id="MPL67487.1"/>
    </source>
</evidence>
<dbReference type="HAMAP" id="MF_00365">
    <property type="entry name" value="RecF"/>
    <property type="match status" value="1"/>
</dbReference>
<dbReference type="InterPro" id="IPR018078">
    <property type="entry name" value="DNA-binding_RecF_CS"/>
</dbReference>
<dbReference type="InterPro" id="IPR042174">
    <property type="entry name" value="RecF_2"/>
</dbReference>
<dbReference type="SUPFAM" id="SSF52540">
    <property type="entry name" value="P-loop containing nucleoside triphosphate hydrolases"/>
    <property type="match status" value="1"/>
</dbReference>
<dbReference type="InterPro" id="IPR003395">
    <property type="entry name" value="RecF/RecN/SMC_N"/>
</dbReference>
<evidence type="ECO:0000259" key="9">
    <source>
        <dbReference type="Pfam" id="PF02463"/>
    </source>
</evidence>
<accession>A0A644TM70</accession>
<evidence type="ECO:0000256" key="7">
    <source>
        <dbReference type="ARBA" id="ARBA00022840"/>
    </source>
</evidence>
<organism evidence="10">
    <name type="scientific">bioreactor metagenome</name>
    <dbReference type="NCBI Taxonomy" id="1076179"/>
    <lineage>
        <taxon>unclassified sequences</taxon>
        <taxon>metagenomes</taxon>
        <taxon>ecological metagenomes</taxon>
    </lineage>
</organism>
<dbReference type="GO" id="GO:0000731">
    <property type="term" value="P:DNA synthesis involved in DNA repair"/>
    <property type="evidence" value="ECO:0007669"/>
    <property type="project" value="TreeGrafter"/>
</dbReference>
<dbReference type="Gene3D" id="1.20.1050.90">
    <property type="entry name" value="RecF/RecN/SMC, N-terminal domain"/>
    <property type="match status" value="1"/>
</dbReference>
<comment type="subcellular location">
    <subcellularLocation>
        <location evidence="1">Cytoplasm</location>
    </subcellularLocation>
</comment>
<evidence type="ECO:0000256" key="8">
    <source>
        <dbReference type="ARBA" id="ARBA00023125"/>
    </source>
</evidence>
<dbReference type="PANTHER" id="PTHR32182:SF0">
    <property type="entry name" value="DNA REPLICATION AND REPAIR PROTEIN RECF"/>
    <property type="match status" value="1"/>
</dbReference>
<dbReference type="InterPro" id="IPR027417">
    <property type="entry name" value="P-loop_NTPase"/>
</dbReference>
<dbReference type="GO" id="GO:0005524">
    <property type="term" value="F:ATP binding"/>
    <property type="evidence" value="ECO:0007669"/>
    <property type="project" value="UniProtKB-KW"/>
</dbReference>
<keyword evidence="6" id="KW-0547">Nucleotide-binding</keyword>
<keyword evidence="7" id="KW-0067">ATP-binding</keyword>
<dbReference type="Pfam" id="PF02463">
    <property type="entry name" value="SMC_N"/>
    <property type="match status" value="1"/>
</dbReference>
<evidence type="ECO:0000256" key="2">
    <source>
        <dbReference type="ARBA" id="ARBA00008016"/>
    </source>
</evidence>
<name>A0A644TM70_9ZZZZ</name>
<proteinExistence type="inferred from homology"/>
<reference evidence="10" key="1">
    <citation type="submission" date="2019-08" db="EMBL/GenBank/DDBJ databases">
        <authorList>
            <person name="Kucharzyk K."/>
            <person name="Murdoch R.W."/>
            <person name="Higgins S."/>
            <person name="Loffler F."/>
        </authorList>
    </citation>
    <scope>NUCLEOTIDE SEQUENCE</scope>
</reference>
<evidence type="ECO:0000256" key="1">
    <source>
        <dbReference type="ARBA" id="ARBA00004496"/>
    </source>
</evidence>
<evidence type="ECO:0000256" key="6">
    <source>
        <dbReference type="ARBA" id="ARBA00022741"/>
    </source>
</evidence>
<evidence type="ECO:0000256" key="5">
    <source>
        <dbReference type="ARBA" id="ARBA00022705"/>
    </source>
</evidence>
<dbReference type="NCBIfam" id="TIGR00611">
    <property type="entry name" value="recf"/>
    <property type="match status" value="1"/>
</dbReference>
<protein>
    <recommendedName>
        <fullName evidence="3">DNA replication and repair protein RecF</fullName>
    </recommendedName>
</protein>